<evidence type="ECO:0000259" key="7">
    <source>
        <dbReference type="Pfam" id="PF13396"/>
    </source>
</evidence>
<reference evidence="8 9" key="1">
    <citation type="submission" date="2019-01" db="EMBL/GenBank/DDBJ databases">
        <title>Draft genome sequences of the type strain Streptomyces sioyaensis DSM 40032 and its novel strain, TM32, a thermotolerant antibiotics-producing actinobacterium.</title>
        <authorList>
            <person name="Nakaew N."/>
            <person name="Lumyong S."/>
            <person name="Sloan W.T."/>
            <person name="Sungthong R."/>
        </authorList>
    </citation>
    <scope>NUCLEOTIDE SEQUENCE [LARGE SCALE GENOMIC DNA]</scope>
    <source>
        <strain evidence="8 9">DSM 40032</strain>
    </source>
</reference>
<keyword evidence="3 6" id="KW-0812">Transmembrane</keyword>
<feature type="domain" description="Cardiolipin synthase N-terminal" evidence="7">
    <location>
        <begin position="35"/>
        <end position="74"/>
    </location>
</feature>
<keyword evidence="5 6" id="KW-0472">Membrane</keyword>
<proteinExistence type="predicted"/>
<dbReference type="GO" id="GO:0005886">
    <property type="term" value="C:plasma membrane"/>
    <property type="evidence" value="ECO:0007669"/>
    <property type="project" value="UniProtKB-SubCell"/>
</dbReference>
<name>A0A4Q1QMX4_9ACTN</name>
<accession>A0A4Q1QMX4</accession>
<evidence type="ECO:0000256" key="5">
    <source>
        <dbReference type="ARBA" id="ARBA00023136"/>
    </source>
</evidence>
<sequence>MQTQLAHQMAFALTDDMMFSGVVAALLIGGLAWFFGALISIVGSNLSGGMKLVWVAFAFVAPFLGCLLWFLIGRHDAQRRLGIG</sequence>
<feature type="transmembrane region" description="Helical" evidence="6">
    <location>
        <begin position="52"/>
        <end position="72"/>
    </location>
</feature>
<evidence type="ECO:0000313" key="9">
    <source>
        <dbReference type="Proteomes" id="UP000289482"/>
    </source>
</evidence>
<protein>
    <submittedName>
        <fullName evidence="8">PLDc_N domain-containing protein</fullName>
    </submittedName>
</protein>
<evidence type="ECO:0000256" key="4">
    <source>
        <dbReference type="ARBA" id="ARBA00022989"/>
    </source>
</evidence>
<evidence type="ECO:0000313" key="8">
    <source>
        <dbReference type="EMBL" id="RXS59942.1"/>
    </source>
</evidence>
<comment type="subcellular location">
    <subcellularLocation>
        <location evidence="1">Cell membrane</location>
        <topology evidence="1">Multi-pass membrane protein</topology>
    </subcellularLocation>
</comment>
<keyword evidence="2" id="KW-1003">Cell membrane</keyword>
<gene>
    <name evidence="8" type="ORF">EST54_28570</name>
</gene>
<evidence type="ECO:0000256" key="6">
    <source>
        <dbReference type="SAM" id="Phobius"/>
    </source>
</evidence>
<dbReference type="RefSeq" id="WP_129250600.1">
    <property type="nucleotide sequence ID" value="NZ_JABZEL010000009.1"/>
</dbReference>
<dbReference type="GeneID" id="95781852"/>
<keyword evidence="9" id="KW-1185">Reference proteome</keyword>
<dbReference type="InterPro" id="IPR027379">
    <property type="entry name" value="CLS_N"/>
</dbReference>
<evidence type="ECO:0000256" key="1">
    <source>
        <dbReference type="ARBA" id="ARBA00004651"/>
    </source>
</evidence>
<keyword evidence="4 6" id="KW-1133">Transmembrane helix</keyword>
<dbReference type="Pfam" id="PF13396">
    <property type="entry name" value="PLDc_N"/>
    <property type="match status" value="1"/>
</dbReference>
<organism evidence="8 9">
    <name type="scientific">Streptomyces sioyaensis</name>
    <dbReference type="NCBI Taxonomy" id="67364"/>
    <lineage>
        <taxon>Bacteria</taxon>
        <taxon>Bacillati</taxon>
        <taxon>Actinomycetota</taxon>
        <taxon>Actinomycetes</taxon>
        <taxon>Kitasatosporales</taxon>
        <taxon>Streptomycetaceae</taxon>
        <taxon>Streptomyces</taxon>
    </lineage>
</organism>
<evidence type="ECO:0000256" key="3">
    <source>
        <dbReference type="ARBA" id="ARBA00022692"/>
    </source>
</evidence>
<dbReference type="Proteomes" id="UP000289482">
    <property type="component" value="Unassembled WGS sequence"/>
</dbReference>
<feature type="transmembrane region" description="Helical" evidence="6">
    <location>
        <begin position="21"/>
        <end position="46"/>
    </location>
</feature>
<dbReference type="EMBL" id="SDIF01000124">
    <property type="protein sequence ID" value="RXS59942.1"/>
    <property type="molecule type" value="Genomic_DNA"/>
</dbReference>
<comment type="caution">
    <text evidence="8">The sequence shown here is derived from an EMBL/GenBank/DDBJ whole genome shotgun (WGS) entry which is preliminary data.</text>
</comment>
<evidence type="ECO:0000256" key="2">
    <source>
        <dbReference type="ARBA" id="ARBA00022475"/>
    </source>
</evidence>
<dbReference type="AlphaFoldDB" id="A0A4Q1QMX4"/>